<evidence type="ECO:0008006" key="6">
    <source>
        <dbReference type="Google" id="ProtNLM"/>
    </source>
</evidence>
<feature type="domain" description="NAD-dependent epimerase/dehydratase" evidence="2">
    <location>
        <begin position="4"/>
        <end position="221"/>
    </location>
</feature>
<dbReference type="Pfam" id="PF01370">
    <property type="entry name" value="Epimerase"/>
    <property type="match status" value="1"/>
</dbReference>
<evidence type="ECO:0000313" key="5">
    <source>
        <dbReference type="Proteomes" id="UP000256485"/>
    </source>
</evidence>
<comment type="caution">
    <text evidence="4">The sequence shown here is derived from an EMBL/GenBank/DDBJ whole genome shotgun (WGS) entry which is preliminary data.</text>
</comment>
<evidence type="ECO:0000259" key="2">
    <source>
        <dbReference type="Pfam" id="PF01370"/>
    </source>
</evidence>
<dbReference type="AlphaFoldDB" id="A0A3D9UZL2"/>
<dbReference type="Pfam" id="PF08338">
    <property type="entry name" value="DUF1731"/>
    <property type="match status" value="1"/>
</dbReference>
<protein>
    <recommendedName>
        <fullName evidence="6">TIGR01777 family protein</fullName>
    </recommendedName>
</protein>
<dbReference type="RefSeq" id="WP_115851732.1">
    <property type="nucleotide sequence ID" value="NZ_QTUC01000001.1"/>
</dbReference>
<proteinExistence type="inferred from homology"/>
<dbReference type="InterPro" id="IPR001509">
    <property type="entry name" value="Epimerase_deHydtase"/>
</dbReference>
<sequence length="303" mass="32875">MRYVLAGASGFLGRALRARLTRAGHEVTRLVRREPRGPDEVQWDPARGRLDGRVLEGADAVVNLAGASIGRIPWTRSYRETLVSSRVDTTGTLARELANLSDPPVFVVQSASGYYGKERGDDELDEDSPPGTGFLADLVHRWEQAAEPAERAGVRVVWLRTAVVLDRSGGIFPLMLLPFRFGLGGRLGSGRQFMPLVSLRDWVEVVPFVVERTESHGAYNVTLPEPATNADLTAAIGAALGRPTPLRVPAPLIRLALGELSGELVGSVRLRPRRLLAEGFAFRDPDVQSLVRAGLHQTEPGPA</sequence>
<dbReference type="PANTHER" id="PTHR11092">
    <property type="entry name" value="SUGAR NUCLEOTIDE EPIMERASE RELATED"/>
    <property type="match status" value="1"/>
</dbReference>
<comment type="similarity">
    <text evidence="1">Belongs to the NAD(P)-dependent epimerase/dehydratase family. SDR39U1 subfamily.</text>
</comment>
<accession>A0A3D9UZL2</accession>
<dbReference type="EMBL" id="QTUC01000001">
    <property type="protein sequence ID" value="REF34938.1"/>
    <property type="molecule type" value="Genomic_DNA"/>
</dbReference>
<dbReference type="SUPFAM" id="SSF51735">
    <property type="entry name" value="NAD(P)-binding Rossmann-fold domains"/>
    <property type="match status" value="1"/>
</dbReference>
<name>A0A3D9UZL2_THECX</name>
<dbReference type="NCBIfam" id="TIGR01777">
    <property type="entry name" value="yfcH"/>
    <property type="match status" value="1"/>
</dbReference>
<evidence type="ECO:0000313" key="4">
    <source>
        <dbReference type="EMBL" id="REF34938.1"/>
    </source>
</evidence>
<dbReference type="OrthoDB" id="9801773at2"/>
<keyword evidence="5" id="KW-1185">Reference proteome</keyword>
<dbReference type="InterPro" id="IPR010099">
    <property type="entry name" value="SDR39U1"/>
</dbReference>
<gene>
    <name evidence="4" type="ORF">DFJ64_0304</name>
</gene>
<dbReference type="Gene3D" id="3.40.50.720">
    <property type="entry name" value="NAD(P)-binding Rossmann-like Domain"/>
    <property type="match status" value="1"/>
</dbReference>
<evidence type="ECO:0000259" key="3">
    <source>
        <dbReference type="Pfam" id="PF08338"/>
    </source>
</evidence>
<dbReference type="InterPro" id="IPR036291">
    <property type="entry name" value="NAD(P)-bd_dom_sf"/>
</dbReference>
<feature type="domain" description="DUF1731" evidence="3">
    <location>
        <begin position="248"/>
        <end position="291"/>
    </location>
</feature>
<dbReference type="PANTHER" id="PTHR11092:SF0">
    <property type="entry name" value="EPIMERASE FAMILY PROTEIN SDR39U1"/>
    <property type="match status" value="1"/>
</dbReference>
<reference evidence="4 5" key="1">
    <citation type="submission" date="2018-08" db="EMBL/GenBank/DDBJ databases">
        <title>Sequencing the genomes of 1000 actinobacteria strains.</title>
        <authorList>
            <person name="Klenk H.-P."/>
        </authorList>
    </citation>
    <scope>NUCLEOTIDE SEQUENCE [LARGE SCALE GENOMIC DNA]</scope>
    <source>
        <strain evidence="4 5">DSM 22891</strain>
    </source>
</reference>
<dbReference type="Proteomes" id="UP000256485">
    <property type="component" value="Unassembled WGS sequence"/>
</dbReference>
<organism evidence="4 5">
    <name type="scientific">Thermasporomyces composti</name>
    <dbReference type="NCBI Taxonomy" id="696763"/>
    <lineage>
        <taxon>Bacteria</taxon>
        <taxon>Bacillati</taxon>
        <taxon>Actinomycetota</taxon>
        <taxon>Actinomycetes</taxon>
        <taxon>Propionibacteriales</taxon>
        <taxon>Nocardioidaceae</taxon>
        <taxon>Thermasporomyces</taxon>
    </lineage>
</organism>
<evidence type="ECO:0000256" key="1">
    <source>
        <dbReference type="ARBA" id="ARBA00009353"/>
    </source>
</evidence>
<dbReference type="InterPro" id="IPR013549">
    <property type="entry name" value="DUF1731"/>
</dbReference>